<gene>
    <name evidence="4" type="ORF">SAMN05216298_2556</name>
</gene>
<dbReference type="OrthoDB" id="3268555at2"/>
<sequence>MKIVVAHNRYASAQPSGENVIVDYEIGALREAGVEVVPFLRSSDEIGSLPPQRKAMLAASPVHAAGVQRRLAELIERERPDLLHLHNPYPLLSPSVVHTAHRAGIKVVQTIHNYRHDCMNGLYFRDGRDCRDCHGKRWNAPGVEHACYRGSRAQSAVMALTLGVHRDTWRSVDRFIALTDAMAGYLKSIGMTDEQIRVKPNAVADPGVAPLGEGFLFSARLVPEKGVELLLDAWKRARPAVPLRIAGDGPLRGLVEEAAAAHPEIHYLGQLDPAARDAAVAASAAVVVPSIWQDILPTSGIEALAAGRAVVATRMGGAPFIAGEGTPAPAGVVAAPDADALAAAIAEVAKDPSYAANARARYEAVFAPEVTLRRLIEIYGELL</sequence>
<feature type="domain" description="Glycosyltransferase subfamily 4-like N-terminal" evidence="3">
    <location>
        <begin position="28"/>
        <end position="201"/>
    </location>
</feature>
<reference evidence="5" key="1">
    <citation type="submission" date="2016-10" db="EMBL/GenBank/DDBJ databases">
        <authorList>
            <person name="Varghese N."/>
            <person name="Submissions S."/>
        </authorList>
    </citation>
    <scope>NUCLEOTIDE SEQUENCE [LARGE SCALE GENOMIC DNA]</scope>
    <source>
        <strain evidence="5">CGMCC 4.3147</strain>
    </source>
</reference>
<dbReference type="InterPro" id="IPR050194">
    <property type="entry name" value="Glycosyltransferase_grp1"/>
</dbReference>
<dbReference type="Proteomes" id="UP000198662">
    <property type="component" value="Unassembled WGS sequence"/>
</dbReference>
<dbReference type="STRING" id="380244.SAMN05216298_2556"/>
<evidence type="ECO:0000259" key="3">
    <source>
        <dbReference type="Pfam" id="PF13579"/>
    </source>
</evidence>
<organism evidence="4 5">
    <name type="scientific">Glycomyces sambucus</name>
    <dbReference type="NCBI Taxonomy" id="380244"/>
    <lineage>
        <taxon>Bacteria</taxon>
        <taxon>Bacillati</taxon>
        <taxon>Actinomycetota</taxon>
        <taxon>Actinomycetes</taxon>
        <taxon>Glycomycetales</taxon>
        <taxon>Glycomycetaceae</taxon>
        <taxon>Glycomyces</taxon>
    </lineage>
</organism>
<dbReference type="PANTHER" id="PTHR45947:SF13">
    <property type="entry name" value="TRANSFERASE"/>
    <property type="match status" value="1"/>
</dbReference>
<keyword evidence="5" id="KW-1185">Reference proteome</keyword>
<dbReference type="RefSeq" id="WP_091048981.1">
    <property type="nucleotide sequence ID" value="NZ_FNGF01000003.1"/>
</dbReference>
<evidence type="ECO:0000256" key="2">
    <source>
        <dbReference type="ARBA" id="ARBA00022679"/>
    </source>
</evidence>
<dbReference type="Gene3D" id="3.40.50.2000">
    <property type="entry name" value="Glycogen Phosphorylase B"/>
    <property type="match status" value="2"/>
</dbReference>
<evidence type="ECO:0000256" key="1">
    <source>
        <dbReference type="ARBA" id="ARBA00022676"/>
    </source>
</evidence>
<keyword evidence="2 4" id="KW-0808">Transferase</keyword>
<dbReference type="AlphaFoldDB" id="A0A1G9H184"/>
<proteinExistence type="predicted"/>
<dbReference type="EMBL" id="FNGF01000003">
    <property type="protein sequence ID" value="SDL06706.1"/>
    <property type="molecule type" value="Genomic_DNA"/>
</dbReference>
<dbReference type="Pfam" id="PF13579">
    <property type="entry name" value="Glyco_trans_4_4"/>
    <property type="match status" value="1"/>
</dbReference>
<dbReference type="GO" id="GO:1901137">
    <property type="term" value="P:carbohydrate derivative biosynthetic process"/>
    <property type="evidence" value="ECO:0007669"/>
    <property type="project" value="UniProtKB-ARBA"/>
</dbReference>
<accession>A0A1G9H184</accession>
<protein>
    <submittedName>
        <fullName evidence="4">Glycosyltransferase involved in cell wall bisynthesis</fullName>
    </submittedName>
</protein>
<evidence type="ECO:0000313" key="4">
    <source>
        <dbReference type="EMBL" id="SDL06706.1"/>
    </source>
</evidence>
<keyword evidence="1" id="KW-0328">Glycosyltransferase</keyword>
<name>A0A1G9H184_9ACTN</name>
<dbReference type="PANTHER" id="PTHR45947">
    <property type="entry name" value="SULFOQUINOVOSYL TRANSFERASE SQD2"/>
    <property type="match status" value="1"/>
</dbReference>
<dbReference type="InterPro" id="IPR028098">
    <property type="entry name" value="Glyco_trans_4-like_N"/>
</dbReference>
<dbReference type="Pfam" id="PF13692">
    <property type="entry name" value="Glyco_trans_1_4"/>
    <property type="match status" value="1"/>
</dbReference>
<dbReference type="GO" id="GO:0016757">
    <property type="term" value="F:glycosyltransferase activity"/>
    <property type="evidence" value="ECO:0007669"/>
    <property type="project" value="UniProtKB-KW"/>
</dbReference>
<dbReference type="CDD" id="cd03801">
    <property type="entry name" value="GT4_PimA-like"/>
    <property type="match status" value="1"/>
</dbReference>
<dbReference type="SUPFAM" id="SSF53756">
    <property type="entry name" value="UDP-Glycosyltransferase/glycogen phosphorylase"/>
    <property type="match status" value="1"/>
</dbReference>
<evidence type="ECO:0000313" key="5">
    <source>
        <dbReference type="Proteomes" id="UP000198662"/>
    </source>
</evidence>